<dbReference type="PANTHER" id="PTHR33116:SF86">
    <property type="entry name" value="REVERSE TRANSCRIPTASE DOMAIN-CONTAINING PROTEIN"/>
    <property type="match status" value="1"/>
</dbReference>
<sequence>MNLTTISNSHNGPGKESVAIKLDMSKVHDRVEWNFLCGILLRLGFGHRFVALIMLLDVEHRGRLTGVAMARQALRVSHLLFVDDTPMFCKATTEQIGEIRQILRIYARALGIVGWNASLLSQAGKGLLMKVVLQSLPTYAMSCFQLPITLVRSLEAHMADFWWHSRGEKRTHWVAWWKLCRPLGAGELGFQEFNLALLAKQGWRILTRPGSLLSRVLKVRYFPDSSLGEAWVGARSSLTWRGICAAKPLLEEGVVQERAGMWRWGLERKGHFSLKSTCRLAVMMRD</sequence>
<organism evidence="1">
    <name type="scientific">Sesamum angustifolium</name>
    <dbReference type="NCBI Taxonomy" id="2727405"/>
    <lineage>
        <taxon>Eukaryota</taxon>
        <taxon>Viridiplantae</taxon>
        <taxon>Streptophyta</taxon>
        <taxon>Embryophyta</taxon>
        <taxon>Tracheophyta</taxon>
        <taxon>Spermatophyta</taxon>
        <taxon>Magnoliopsida</taxon>
        <taxon>eudicotyledons</taxon>
        <taxon>Gunneridae</taxon>
        <taxon>Pentapetalae</taxon>
        <taxon>asterids</taxon>
        <taxon>lamiids</taxon>
        <taxon>Lamiales</taxon>
        <taxon>Pedaliaceae</taxon>
        <taxon>Sesamum</taxon>
    </lineage>
</organism>
<name>A0AAW2INC9_9LAMI</name>
<protein>
    <submittedName>
        <fullName evidence="1">Mitochondrial protein</fullName>
    </submittedName>
</protein>
<comment type="caution">
    <text evidence="1">The sequence shown here is derived from an EMBL/GenBank/DDBJ whole genome shotgun (WGS) entry which is preliminary data.</text>
</comment>
<gene>
    <name evidence="1" type="ORF">Sangu_2894800</name>
</gene>
<dbReference type="AlphaFoldDB" id="A0AAW2INC9"/>
<dbReference type="EMBL" id="JACGWK010001732">
    <property type="protein sequence ID" value="KAL0283357.1"/>
    <property type="molecule type" value="Genomic_DNA"/>
</dbReference>
<accession>A0AAW2INC9</accession>
<reference evidence="1" key="2">
    <citation type="journal article" date="2024" name="Plant">
        <title>Genomic evolution and insights into agronomic trait innovations of Sesamum species.</title>
        <authorList>
            <person name="Miao H."/>
            <person name="Wang L."/>
            <person name="Qu L."/>
            <person name="Liu H."/>
            <person name="Sun Y."/>
            <person name="Le M."/>
            <person name="Wang Q."/>
            <person name="Wei S."/>
            <person name="Zheng Y."/>
            <person name="Lin W."/>
            <person name="Duan Y."/>
            <person name="Cao H."/>
            <person name="Xiong S."/>
            <person name="Wang X."/>
            <person name="Wei L."/>
            <person name="Li C."/>
            <person name="Ma Q."/>
            <person name="Ju M."/>
            <person name="Zhao R."/>
            <person name="Li G."/>
            <person name="Mu C."/>
            <person name="Tian Q."/>
            <person name="Mei H."/>
            <person name="Zhang T."/>
            <person name="Gao T."/>
            <person name="Zhang H."/>
        </authorList>
    </citation>
    <scope>NUCLEOTIDE SEQUENCE</scope>
    <source>
        <strain evidence="1">G01</strain>
    </source>
</reference>
<dbReference type="PANTHER" id="PTHR33116">
    <property type="entry name" value="REVERSE TRANSCRIPTASE ZINC-BINDING DOMAIN-CONTAINING PROTEIN-RELATED-RELATED"/>
    <property type="match status" value="1"/>
</dbReference>
<evidence type="ECO:0000313" key="1">
    <source>
        <dbReference type="EMBL" id="KAL0283357.1"/>
    </source>
</evidence>
<reference evidence="1" key="1">
    <citation type="submission" date="2020-06" db="EMBL/GenBank/DDBJ databases">
        <authorList>
            <person name="Li T."/>
            <person name="Hu X."/>
            <person name="Zhang T."/>
            <person name="Song X."/>
            <person name="Zhang H."/>
            <person name="Dai N."/>
            <person name="Sheng W."/>
            <person name="Hou X."/>
            <person name="Wei L."/>
        </authorList>
    </citation>
    <scope>NUCLEOTIDE SEQUENCE</scope>
    <source>
        <strain evidence="1">G01</strain>
        <tissue evidence="1">Leaf</tissue>
    </source>
</reference>
<proteinExistence type="predicted"/>